<dbReference type="EMBL" id="JAHBBH010000011">
    <property type="protein sequence ID" value="MBW3092378.1"/>
    <property type="molecule type" value="Genomic_DNA"/>
</dbReference>
<name>A0ABS6WEB9_9BIFI</name>
<protein>
    <recommendedName>
        <fullName evidence="5">SAF domain-containing protein</fullName>
    </recommendedName>
</protein>
<dbReference type="Proteomes" id="UP000700815">
    <property type="component" value="Unassembled WGS sequence"/>
</dbReference>
<evidence type="ECO:0008006" key="5">
    <source>
        <dbReference type="Google" id="ProtNLM"/>
    </source>
</evidence>
<comment type="caution">
    <text evidence="3">The sequence shown here is derived from an EMBL/GenBank/DDBJ whole genome shotgun (WGS) entry which is preliminary data.</text>
</comment>
<dbReference type="PROSITE" id="PS51257">
    <property type="entry name" value="PROKAR_LIPOPROTEIN"/>
    <property type="match status" value="1"/>
</dbReference>
<feature type="signal peptide" evidence="2">
    <location>
        <begin position="1"/>
        <end position="34"/>
    </location>
</feature>
<proteinExistence type="predicted"/>
<evidence type="ECO:0000313" key="3">
    <source>
        <dbReference type="EMBL" id="MBW3092378.1"/>
    </source>
</evidence>
<feature type="chain" id="PRO_5047448735" description="SAF domain-containing protein" evidence="2">
    <location>
        <begin position="35"/>
        <end position="273"/>
    </location>
</feature>
<gene>
    <name evidence="3" type="ORF">KIH79_05340</name>
</gene>
<sequence>MDSLRRRRSLRIVRRWLSALCAGLAVFAALSCVAETMETQPILVAIDGIERGAIIDGRQLRIVDAPASSAFDAAIGSLEELNVAAGGAHGAVYGGGGIAQVDIAAGQPLFRSMVGARPVVPDGHAVVEVRLSSAPDALTVGDEVTLASTTGCSDSADLAANDHTTDGGETDGTTDRPGAPSDTPPDTTSSGTNDTTGAARSADAEGLSSATESVSSCTLAPRAAVMALPHTAATGGSVFRSDESALVSLAMPSEDAIRVLAAQESGPVIAVAR</sequence>
<keyword evidence="4" id="KW-1185">Reference proteome</keyword>
<keyword evidence="2" id="KW-0732">Signal</keyword>
<feature type="region of interest" description="Disordered" evidence="1">
    <location>
        <begin position="152"/>
        <end position="209"/>
    </location>
</feature>
<feature type="compositionally biased region" description="Low complexity" evidence="1">
    <location>
        <begin position="178"/>
        <end position="199"/>
    </location>
</feature>
<evidence type="ECO:0000256" key="1">
    <source>
        <dbReference type="SAM" id="MobiDB-lite"/>
    </source>
</evidence>
<reference evidence="3 4" key="1">
    <citation type="submission" date="2021-05" db="EMBL/GenBank/DDBJ databases">
        <title>Phylogenetic classification of ten novel species belonging to the genus Bifidobacterium comprising B. colchicus sp. nov., B. abeli sp. nov., B. bicoloris sp. nov., B. guerezis sp. nov., B. rosaliae sp. nov., B. santillanensis sp. nov., B. argentati sp. nov., B. amazzoni sp. nov., B. pluviali sp. nov., and B. pinnaculum sp. nov.</title>
        <authorList>
            <person name="Lugli G.A."/>
            <person name="Ruiz Garcia L."/>
            <person name="Margolles A."/>
            <person name="Ventura M."/>
        </authorList>
    </citation>
    <scope>NUCLEOTIDE SEQUENCE [LARGE SCALE GENOMIC DNA]</scope>
    <source>
        <strain evidence="3 4">82T10</strain>
    </source>
</reference>
<evidence type="ECO:0000313" key="4">
    <source>
        <dbReference type="Proteomes" id="UP000700815"/>
    </source>
</evidence>
<organism evidence="3 4">
    <name type="scientific">Bifidobacterium miconis</name>
    <dbReference type="NCBI Taxonomy" id="2834435"/>
    <lineage>
        <taxon>Bacteria</taxon>
        <taxon>Bacillati</taxon>
        <taxon>Actinomycetota</taxon>
        <taxon>Actinomycetes</taxon>
        <taxon>Bifidobacteriales</taxon>
        <taxon>Bifidobacteriaceae</taxon>
        <taxon>Bifidobacterium</taxon>
    </lineage>
</organism>
<evidence type="ECO:0000256" key="2">
    <source>
        <dbReference type="SAM" id="SignalP"/>
    </source>
</evidence>
<accession>A0ABS6WEB9</accession>